<sequence>MSSYESLLVERDDRGVVTITLDNPRRKNAIHAVMFRELREVFRSITERPQDRVVVVTGAGDAFCSGADLSGSADSVERLHVLHHMRNIGETVLALAQLQQPVIAKVNGDAIGAGMNLALGCDLIYASDRARFSEIFAKRGLSIDFGGSWLLPRLVGIHKAKELALLADMIDAHEADRLGLVNRVVAHDDLDAFVDDIAARLAAGPPIALGLTKRLLNEAKDVTLAEAVEHEAMAQAVNGGTSDMQNAILAFREKRTPTFEGR</sequence>
<dbReference type="InterPro" id="IPR029045">
    <property type="entry name" value="ClpP/crotonase-like_dom_sf"/>
</dbReference>
<protein>
    <submittedName>
        <fullName evidence="2">Unannotated protein</fullName>
    </submittedName>
</protein>
<dbReference type="Gene3D" id="1.10.12.10">
    <property type="entry name" value="Lyase 2-enoyl-coa Hydratase, Chain A, domain 2"/>
    <property type="match status" value="1"/>
</dbReference>
<evidence type="ECO:0000313" key="4">
    <source>
        <dbReference type="EMBL" id="CAB4988249.1"/>
    </source>
</evidence>
<dbReference type="GO" id="GO:0003824">
    <property type="term" value="F:catalytic activity"/>
    <property type="evidence" value="ECO:0007669"/>
    <property type="project" value="InterPro"/>
</dbReference>
<evidence type="ECO:0000313" key="2">
    <source>
        <dbReference type="EMBL" id="CAB4811553.1"/>
    </source>
</evidence>
<dbReference type="EMBL" id="CAEZYR010000109">
    <property type="protein sequence ID" value="CAB4761190.1"/>
    <property type="molecule type" value="Genomic_DNA"/>
</dbReference>
<dbReference type="Pfam" id="PF00378">
    <property type="entry name" value="ECH_1"/>
    <property type="match status" value="1"/>
</dbReference>
<dbReference type="InterPro" id="IPR014748">
    <property type="entry name" value="Enoyl-CoA_hydra_C"/>
</dbReference>
<gene>
    <name evidence="1" type="ORF">UFOPK2754_02427</name>
    <name evidence="2" type="ORF">UFOPK3139_00018</name>
    <name evidence="3" type="ORF">UFOPK3543_00554</name>
    <name evidence="4" type="ORF">UFOPK3967_00827</name>
</gene>
<dbReference type="EMBL" id="CAFBMH010000012">
    <property type="protein sequence ID" value="CAB4895486.1"/>
    <property type="molecule type" value="Genomic_DNA"/>
</dbReference>
<organism evidence="2">
    <name type="scientific">freshwater metagenome</name>
    <dbReference type="NCBI Taxonomy" id="449393"/>
    <lineage>
        <taxon>unclassified sequences</taxon>
        <taxon>metagenomes</taxon>
        <taxon>ecological metagenomes</taxon>
    </lineage>
</organism>
<dbReference type="Gene3D" id="3.90.226.10">
    <property type="entry name" value="2-enoyl-CoA Hydratase, Chain A, domain 1"/>
    <property type="match status" value="1"/>
</dbReference>
<evidence type="ECO:0000313" key="1">
    <source>
        <dbReference type="EMBL" id="CAB4761190.1"/>
    </source>
</evidence>
<dbReference type="InterPro" id="IPR018376">
    <property type="entry name" value="Enoyl-CoA_hyd/isom_CS"/>
</dbReference>
<proteinExistence type="predicted"/>
<accession>A0A6J6YTG8</accession>
<dbReference type="PANTHER" id="PTHR43459:SF1">
    <property type="entry name" value="EG:BACN32G11.4 PROTEIN"/>
    <property type="match status" value="1"/>
</dbReference>
<dbReference type="EMBL" id="CAFBOS010000037">
    <property type="protein sequence ID" value="CAB4988249.1"/>
    <property type="molecule type" value="Genomic_DNA"/>
</dbReference>
<dbReference type="PANTHER" id="PTHR43459">
    <property type="entry name" value="ENOYL-COA HYDRATASE"/>
    <property type="match status" value="1"/>
</dbReference>
<dbReference type="EMBL" id="CAFABA010000001">
    <property type="protein sequence ID" value="CAB4811553.1"/>
    <property type="molecule type" value="Genomic_DNA"/>
</dbReference>
<dbReference type="PROSITE" id="PS00166">
    <property type="entry name" value="ENOYL_COA_HYDRATASE"/>
    <property type="match status" value="1"/>
</dbReference>
<dbReference type="SUPFAM" id="SSF52096">
    <property type="entry name" value="ClpP/crotonase"/>
    <property type="match status" value="1"/>
</dbReference>
<dbReference type="InterPro" id="IPR001753">
    <property type="entry name" value="Enoyl-CoA_hydra/iso"/>
</dbReference>
<evidence type="ECO:0000313" key="3">
    <source>
        <dbReference type="EMBL" id="CAB4895486.1"/>
    </source>
</evidence>
<dbReference type="CDD" id="cd06558">
    <property type="entry name" value="crotonase-like"/>
    <property type="match status" value="1"/>
</dbReference>
<dbReference type="AlphaFoldDB" id="A0A6J6YTG8"/>
<name>A0A6J6YTG8_9ZZZZ</name>
<reference evidence="2" key="1">
    <citation type="submission" date="2020-05" db="EMBL/GenBank/DDBJ databases">
        <authorList>
            <person name="Chiriac C."/>
            <person name="Salcher M."/>
            <person name="Ghai R."/>
            <person name="Kavagutti S V."/>
        </authorList>
    </citation>
    <scope>NUCLEOTIDE SEQUENCE</scope>
</reference>